<gene>
    <name evidence="2" type="ORF">IM676_02295</name>
</gene>
<evidence type="ECO:0000313" key="3">
    <source>
        <dbReference type="Proteomes" id="UP000593846"/>
    </source>
</evidence>
<protein>
    <submittedName>
        <fullName evidence="2">Uncharacterized protein</fullName>
    </submittedName>
</protein>
<reference evidence="3" key="1">
    <citation type="submission" date="2020-10" db="EMBL/GenBank/DDBJ databases">
        <title>Genome-based taxonomic classification of the species Anabaenopsis elenkinii.</title>
        <authorList>
            <person name="Delbaje E."/>
            <person name="Andreote A.P.D."/>
            <person name="Pellegrinetti T.A."/>
            <person name="Cruz R.B."/>
            <person name="Branco L.H.Z."/>
            <person name="Fiore M.F."/>
        </authorList>
    </citation>
    <scope>NUCLEOTIDE SEQUENCE [LARGE SCALE GENOMIC DNA]</scope>
    <source>
        <strain evidence="3">CCIBt3563</strain>
    </source>
</reference>
<dbReference type="AlphaFoldDB" id="A0A7S6RE06"/>
<sequence length="49" mass="5721">MSLWLTPRYRYQTGAKNPWLLLLTSQPSTVNRQPSTVNRQPQPQPRTVL</sequence>
<dbReference type="KEGG" id="aee:IM676_02295"/>
<feature type="region of interest" description="Disordered" evidence="1">
    <location>
        <begin position="26"/>
        <end position="49"/>
    </location>
</feature>
<evidence type="ECO:0000313" key="2">
    <source>
        <dbReference type="EMBL" id="QOV23196.1"/>
    </source>
</evidence>
<feature type="compositionally biased region" description="Polar residues" evidence="1">
    <location>
        <begin position="26"/>
        <end position="41"/>
    </location>
</feature>
<dbReference type="Proteomes" id="UP000593846">
    <property type="component" value="Chromosome"/>
</dbReference>
<organism evidence="2 3">
    <name type="scientific">Anabaenopsis elenkinii CCIBt3563</name>
    <dbReference type="NCBI Taxonomy" id="2779889"/>
    <lineage>
        <taxon>Bacteria</taxon>
        <taxon>Bacillati</taxon>
        <taxon>Cyanobacteriota</taxon>
        <taxon>Cyanophyceae</taxon>
        <taxon>Nostocales</taxon>
        <taxon>Nodulariaceae</taxon>
        <taxon>Anabaenopsis</taxon>
    </lineage>
</organism>
<dbReference type="EMBL" id="CP063311">
    <property type="protein sequence ID" value="QOV23196.1"/>
    <property type="molecule type" value="Genomic_DNA"/>
</dbReference>
<proteinExistence type="predicted"/>
<accession>A0A7S6RE06</accession>
<keyword evidence="3" id="KW-1185">Reference proteome</keyword>
<evidence type="ECO:0000256" key="1">
    <source>
        <dbReference type="SAM" id="MobiDB-lite"/>
    </source>
</evidence>
<name>A0A7S6RE06_9CYAN</name>